<organism evidence="2 3">
    <name type="scientific">Vigna unguiculata</name>
    <name type="common">Cowpea</name>
    <dbReference type="NCBI Taxonomy" id="3917"/>
    <lineage>
        <taxon>Eukaryota</taxon>
        <taxon>Viridiplantae</taxon>
        <taxon>Streptophyta</taxon>
        <taxon>Embryophyta</taxon>
        <taxon>Tracheophyta</taxon>
        <taxon>Spermatophyta</taxon>
        <taxon>Magnoliopsida</taxon>
        <taxon>eudicotyledons</taxon>
        <taxon>Gunneridae</taxon>
        <taxon>Pentapetalae</taxon>
        <taxon>rosids</taxon>
        <taxon>fabids</taxon>
        <taxon>Fabales</taxon>
        <taxon>Fabaceae</taxon>
        <taxon>Papilionoideae</taxon>
        <taxon>50 kb inversion clade</taxon>
        <taxon>NPAAA clade</taxon>
        <taxon>indigoferoid/millettioid clade</taxon>
        <taxon>Phaseoleae</taxon>
        <taxon>Vigna</taxon>
    </lineage>
</organism>
<evidence type="ECO:0000313" key="2">
    <source>
        <dbReference type="EMBL" id="QCE08100.1"/>
    </source>
</evidence>
<evidence type="ECO:0000313" key="3">
    <source>
        <dbReference type="Proteomes" id="UP000501690"/>
    </source>
</evidence>
<dbReference type="EMBL" id="CP039353">
    <property type="protein sequence ID" value="QCE08100.1"/>
    <property type="molecule type" value="Genomic_DNA"/>
</dbReference>
<feature type="region of interest" description="Disordered" evidence="1">
    <location>
        <begin position="53"/>
        <end position="100"/>
    </location>
</feature>
<keyword evidence="3" id="KW-1185">Reference proteome</keyword>
<dbReference type="Proteomes" id="UP000501690">
    <property type="component" value="Linkage Group LG9"/>
</dbReference>
<evidence type="ECO:0000256" key="1">
    <source>
        <dbReference type="SAM" id="MobiDB-lite"/>
    </source>
</evidence>
<dbReference type="AlphaFoldDB" id="A0A4D6N2T1"/>
<reference evidence="2 3" key="1">
    <citation type="submission" date="2019-04" db="EMBL/GenBank/DDBJ databases">
        <title>An improved genome assembly and genetic linkage map for asparagus bean, Vigna unguiculata ssp. sesquipedialis.</title>
        <authorList>
            <person name="Xia Q."/>
            <person name="Zhang R."/>
            <person name="Dong Y."/>
        </authorList>
    </citation>
    <scope>NUCLEOTIDE SEQUENCE [LARGE SCALE GENOMIC DNA]</scope>
    <source>
        <tissue evidence="2">Leaf</tissue>
    </source>
</reference>
<accession>A0A4D6N2T1</accession>
<proteinExistence type="predicted"/>
<gene>
    <name evidence="2" type="ORF">DEO72_LG9g3125</name>
</gene>
<sequence length="210" mass="22995">MLINPIDWLFDRTTDGRLTGFYSCLSDRPICHLRIARLGVTCNIPGYPSPSIHTGPRGCQVGGSIPTGNNPPSRNGRKRVRGWGASGRSNLTASGPGLNGRRRVARDVTVDATSCAAAQLVAYTGEPEVLKVIHEPFDRWSYSLFMSHSTDGLLSMLHDLLVEPIDRWAYSTQAPPASSDGSEARRFSRTVVPIDRWCASQRLSCLVDRA</sequence>
<protein>
    <submittedName>
        <fullName evidence="2">Uncharacterized protein</fullName>
    </submittedName>
</protein>
<name>A0A4D6N2T1_VIGUN</name>